<dbReference type="AlphaFoldDB" id="A0AAV0BSX6"/>
<evidence type="ECO:0000256" key="1">
    <source>
        <dbReference type="SAM" id="MobiDB-lite"/>
    </source>
</evidence>
<feature type="compositionally biased region" description="Polar residues" evidence="1">
    <location>
        <begin position="92"/>
        <end position="115"/>
    </location>
</feature>
<evidence type="ECO:0000313" key="3">
    <source>
        <dbReference type="Proteomes" id="UP001153365"/>
    </source>
</evidence>
<feature type="compositionally biased region" description="Low complexity" evidence="1">
    <location>
        <begin position="258"/>
        <end position="267"/>
    </location>
</feature>
<keyword evidence="3" id="KW-1185">Reference proteome</keyword>
<protein>
    <submittedName>
        <fullName evidence="2">Expressed protein</fullName>
    </submittedName>
</protein>
<feature type="compositionally biased region" description="Basic and acidic residues" evidence="1">
    <location>
        <begin position="11"/>
        <end position="26"/>
    </location>
</feature>
<feature type="region of interest" description="Disordered" evidence="1">
    <location>
        <begin position="254"/>
        <end position="284"/>
    </location>
</feature>
<dbReference type="Proteomes" id="UP001153365">
    <property type="component" value="Unassembled WGS sequence"/>
</dbReference>
<evidence type="ECO:0000313" key="2">
    <source>
        <dbReference type="EMBL" id="CAH7689919.1"/>
    </source>
</evidence>
<accession>A0AAV0BSX6</accession>
<name>A0AAV0BSX6_PHAPC</name>
<proteinExistence type="predicted"/>
<feature type="compositionally biased region" description="Basic and acidic residues" evidence="1">
    <location>
        <begin position="133"/>
        <end position="148"/>
    </location>
</feature>
<reference evidence="2" key="1">
    <citation type="submission" date="2022-06" db="EMBL/GenBank/DDBJ databases">
        <authorList>
            <consortium name="SYNGENTA / RWTH Aachen University"/>
        </authorList>
    </citation>
    <scope>NUCLEOTIDE SEQUENCE</scope>
</reference>
<organism evidence="2 3">
    <name type="scientific">Phakopsora pachyrhizi</name>
    <name type="common">Asian soybean rust disease fungus</name>
    <dbReference type="NCBI Taxonomy" id="170000"/>
    <lineage>
        <taxon>Eukaryota</taxon>
        <taxon>Fungi</taxon>
        <taxon>Dikarya</taxon>
        <taxon>Basidiomycota</taxon>
        <taxon>Pucciniomycotina</taxon>
        <taxon>Pucciniomycetes</taxon>
        <taxon>Pucciniales</taxon>
        <taxon>Phakopsoraceae</taxon>
        <taxon>Phakopsora</taxon>
    </lineage>
</organism>
<feature type="compositionally biased region" description="Polar residues" evidence="1">
    <location>
        <begin position="27"/>
        <end position="63"/>
    </location>
</feature>
<feature type="compositionally biased region" description="Polar residues" evidence="1">
    <location>
        <begin position="151"/>
        <end position="169"/>
    </location>
</feature>
<feature type="compositionally biased region" description="Polar residues" evidence="1">
    <location>
        <begin position="271"/>
        <end position="284"/>
    </location>
</feature>
<dbReference type="EMBL" id="CALTRL010006158">
    <property type="protein sequence ID" value="CAH7689919.1"/>
    <property type="molecule type" value="Genomic_DNA"/>
</dbReference>
<sequence length="474" mass="52442">MMLDIDGQEFSIHEHSLSPVSERTELDTNSSQASSKRQQKPPSISQALLSKRYSPQTKFSSTAPLCLSPKAATNLLSPPSSTSSASPSNLNRSNQANSSHSISPQDVDHSSSPNLTERAKLFGNSKPIRKKREVCSEKKTSEPEHDFSPKFSHNSFGASSQSNYHSHPSLQRVPKRTTQLIQLFESGSSPTSPTHSMLNTEAISRSKSPANRAQLSSGEKISPIEALEASRRARNARNQRIKPSLPQYPALAAEGHYSLPPSSSPEVRSSETCIPTSPSLDSINTNAVLEPSQAELEHMKLRTERRERTAQAENVRLNSLPKKAKDLPPSTEQRSPMSDEFIRHRKSIASSVTSNFSESKVLISGMIWYRNPQSQKWKETRGILTPKALYLANEGGEIDPASPGQSIELDLTGCTSVESIRSKRSYGPDFSEPHLHLLRITWAEFDHRINSRVEHEEFLACGRATQRADWASCP</sequence>
<comment type="caution">
    <text evidence="2">The sequence shown here is derived from an EMBL/GenBank/DDBJ whole genome shotgun (WGS) entry which is preliminary data.</text>
</comment>
<feature type="compositionally biased region" description="Low complexity" evidence="1">
    <location>
        <begin position="72"/>
        <end position="91"/>
    </location>
</feature>
<feature type="region of interest" description="Disordered" evidence="1">
    <location>
        <begin position="1"/>
        <end position="173"/>
    </location>
</feature>
<gene>
    <name evidence="2" type="ORF">PPACK8108_LOCUS25103</name>
</gene>